<dbReference type="EMBL" id="VSRR010006310">
    <property type="protein sequence ID" value="MPC44501.1"/>
    <property type="molecule type" value="Genomic_DNA"/>
</dbReference>
<evidence type="ECO:0000313" key="1">
    <source>
        <dbReference type="EMBL" id="MPC44501.1"/>
    </source>
</evidence>
<keyword evidence="2" id="KW-1185">Reference proteome</keyword>
<dbReference type="AlphaFoldDB" id="A0A5B7FBI7"/>
<accession>A0A5B7FBI7</accession>
<protein>
    <submittedName>
        <fullName evidence="1">Uncharacterized protein</fullName>
    </submittedName>
</protein>
<gene>
    <name evidence="1" type="ORF">E2C01_038174</name>
</gene>
<dbReference type="Proteomes" id="UP000324222">
    <property type="component" value="Unassembled WGS sequence"/>
</dbReference>
<comment type="caution">
    <text evidence="1">The sequence shown here is derived from an EMBL/GenBank/DDBJ whole genome shotgun (WGS) entry which is preliminary data.</text>
</comment>
<organism evidence="1 2">
    <name type="scientific">Portunus trituberculatus</name>
    <name type="common">Swimming crab</name>
    <name type="synonym">Neptunus trituberculatus</name>
    <dbReference type="NCBI Taxonomy" id="210409"/>
    <lineage>
        <taxon>Eukaryota</taxon>
        <taxon>Metazoa</taxon>
        <taxon>Ecdysozoa</taxon>
        <taxon>Arthropoda</taxon>
        <taxon>Crustacea</taxon>
        <taxon>Multicrustacea</taxon>
        <taxon>Malacostraca</taxon>
        <taxon>Eumalacostraca</taxon>
        <taxon>Eucarida</taxon>
        <taxon>Decapoda</taxon>
        <taxon>Pleocyemata</taxon>
        <taxon>Brachyura</taxon>
        <taxon>Eubrachyura</taxon>
        <taxon>Portunoidea</taxon>
        <taxon>Portunidae</taxon>
        <taxon>Portuninae</taxon>
        <taxon>Portunus</taxon>
    </lineage>
</organism>
<proteinExistence type="predicted"/>
<sequence length="108" mass="10985">MSIAKKNVSSGSALNIYLQNSTLHEVSDNVSGGSTRFHHFAGVAGVHAGTGDAAGVRLTAYGGGIEHLALAAADLLPHSGAAVAHIERVALHGVRRDNVIGGADYEMA</sequence>
<evidence type="ECO:0000313" key="2">
    <source>
        <dbReference type="Proteomes" id="UP000324222"/>
    </source>
</evidence>
<reference evidence="1 2" key="1">
    <citation type="submission" date="2019-05" db="EMBL/GenBank/DDBJ databases">
        <title>Another draft genome of Portunus trituberculatus and its Hox gene families provides insights of decapod evolution.</title>
        <authorList>
            <person name="Jeong J.-H."/>
            <person name="Song I."/>
            <person name="Kim S."/>
            <person name="Choi T."/>
            <person name="Kim D."/>
            <person name="Ryu S."/>
            <person name="Kim W."/>
        </authorList>
    </citation>
    <scope>NUCLEOTIDE SEQUENCE [LARGE SCALE GENOMIC DNA]</scope>
    <source>
        <tissue evidence="1">Muscle</tissue>
    </source>
</reference>
<name>A0A5B7FBI7_PORTR</name>